<dbReference type="Gene3D" id="3.40.50.300">
    <property type="entry name" value="P-loop containing nucleotide triphosphate hydrolases"/>
    <property type="match status" value="1"/>
</dbReference>
<dbReference type="Proteomes" id="UP001300502">
    <property type="component" value="Unassembled WGS sequence"/>
</dbReference>
<dbReference type="GO" id="GO:0005634">
    <property type="term" value="C:nucleus"/>
    <property type="evidence" value="ECO:0007669"/>
    <property type="project" value="UniProtKB-SubCell"/>
</dbReference>
<dbReference type="PRINTS" id="PR01657">
    <property type="entry name" value="MCMFAMILY"/>
</dbReference>
<dbReference type="Gene3D" id="2.40.50.140">
    <property type="entry name" value="Nucleic acid-binding proteins"/>
    <property type="match status" value="1"/>
</dbReference>
<dbReference type="PANTHER" id="PTHR11630">
    <property type="entry name" value="DNA REPLICATION LICENSING FACTOR MCM FAMILY MEMBER"/>
    <property type="match status" value="1"/>
</dbReference>
<evidence type="ECO:0000313" key="11">
    <source>
        <dbReference type="EMBL" id="KAK4525277.1"/>
    </source>
</evidence>
<evidence type="ECO:0000256" key="1">
    <source>
        <dbReference type="ARBA" id="ARBA00004123"/>
    </source>
</evidence>
<dbReference type="InterPro" id="IPR001208">
    <property type="entry name" value="MCM_dom"/>
</dbReference>
<organism evidence="11 12">
    <name type="scientific">Galdieria yellowstonensis</name>
    <dbReference type="NCBI Taxonomy" id="3028027"/>
    <lineage>
        <taxon>Eukaryota</taxon>
        <taxon>Rhodophyta</taxon>
        <taxon>Bangiophyceae</taxon>
        <taxon>Galdieriales</taxon>
        <taxon>Galdieriaceae</taxon>
        <taxon>Galdieria</taxon>
    </lineage>
</organism>
<dbReference type="SMART" id="SM00350">
    <property type="entry name" value="MCM"/>
    <property type="match status" value="1"/>
</dbReference>
<comment type="caution">
    <text evidence="11">The sequence shown here is derived from an EMBL/GenBank/DDBJ whole genome shotgun (WGS) entry which is preliminary data.</text>
</comment>
<dbReference type="InterPro" id="IPR031327">
    <property type="entry name" value="MCM"/>
</dbReference>
<dbReference type="InterPro" id="IPR012340">
    <property type="entry name" value="NA-bd_OB-fold"/>
</dbReference>
<dbReference type="GO" id="GO:0003697">
    <property type="term" value="F:single-stranded DNA binding"/>
    <property type="evidence" value="ECO:0007669"/>
    <property type="project" value="TreeGrafter"/>
</dbReference>
<dbReference type="InterPro" id="IPR003593">
    <property type="entry name" value="AAA+_ATPase"/>
</dbReference>
<dbReference type="Pfam" id="PF17855">
    <property type="entry name" value="MCM_lid"/>
    <property type="match status" value="1"/>
</dbReference>
<feature type="domain" description="MCM C-terminal AAA(+) ATPase" evidence="10">
    <location>
        <begin position="376"/>
        <end position="584"/>
    </location>
</feature>
<dbReference type="GO" id="GO:0005524">
    <property type="term" value="F:ATP binding"/>
    <property type="evidence" value="ECO:0007669"/>
    <property type="project" value="UniProtKB-KW"/>
</dbReference>
<dbReference type="GO" id="GO:0006310">
    <property type="term" value="P:DNA recombination"/>
    <property type="evidence" value="ECO:0007669"/>
    <property type="project" value="UniProtKB-ARBA"/>
</dbReference>
<comment type="similarity">
    <text evidence="2 9">Belongs to the MCM family.</text>
</comment>
<dbReference type="SUPFAM" id="SSF50249">
    <property type="entry name" value="Nucleic acid-binding proteins"/>
    <property type="match status" value="1"/>
</dbReference>
<dbReference type="Gene3D" id="2.20.28.10">
    <property type="match status" value="1"/>
</dbReference>
<dbReference type="GO" id="GO:0017116">
    <property type="term" value="F:single-stranded DNA helicase activity"/>
    <property type="evidence" value="ECO:0007669"/>
    <property type="project" value="TreeGrafter"/>
</dbReference>
<dbReference type="InterPro" id="IPR018525">
    <property type="entry name" value="MCM_CS"/>
</dbReference>
<sequence>MDWDIFTPSQPAKVSISRKSGRWNDEEGWQAYFPEETDTELVNSEAHRTKFEGRKTIVETFYNYFQNQGLGLLKKAVEGKKTGTYVSSVFVDYKAFKKNCPISDLDDAICNMPEETIPCLSLAAIRILEHISEQIEQQSVNELQSCQYSHAFLEALRSIPPVSPGARPWIRFYNLEQSTPLKELKAAFVGKLVSVTGTVIRVSNIRQQVLAIPFICCRCGNEIMKHLPDYKYCVPHRCISETCKSKTFKPVRNKALTVDWQKIRIQEAGQETISKEAGRMPRMIDIELTGDLIDTCHPGDVVSVCGIIKVLPVTGENGNRNDQTQKSLHHLYIDANSVLKGSKGFSTEETINMMKPLKFRREEIATFKKIAQDDNAFSIIVKSLCPSIYGNDIIKAGLTLILFGGRSGKDSNHQENQHIRSDLHCLLVGDPGLGKSQMLKSICDLSPRGVYVSGNSSSAAGLTVTVVKEQGSGDYSLEAGALVLGDQGICCVDEFDKMRNEHQALLETMEQQRVSIAKAGILCSLSARTSVIAAANPCKGHYDGTKTIAENLRMSPQLLSRFDLIFLMLDKPHESKDRQLAEYVTSMHLKQTQTSSETRRSFGEPGSQLSVSDCVLSARLEKSVPKDKLLSHNIFRRYISFAKSTIKPQLNSSAKKVLQEFYLELRRQNRDDSDSIPVTTRLLESLVRLTEARARCELRTEATEEDAKDVVEIMRHSIIATQAPVNMKLKGTKRGSQIAQFKKFLRILQAEASRTGKTFFSNEDMKELGKRLFLSNEQVKEMVERLNYEGFLIRKRDQWKLMTCD</sequence>
<dbReference type="SMART" id="SM00382">
    <property type="entry name" value="AAA"/>
    <property type="match status" value="1"/>
</dbReference>
<evidence type="ECO:0000256" key="5">
    <source>
        <dbReference type="ARBA" id="ARBA00022840"/>
    </source>
</evidence>
<dbReference type="EC" id="3.6.4.12" evidence="3"/>
<evidence type="ECO:0000256" key="2">
    <source>
        <dbReference type="ARBA" id="ARBA00008010"/>
    </source>
</evidence>
<dbReference type="CDD" id="cd22247">
    <property type="entry name" value="MCM8_WHD"/>
    <property type="match status" value="1"/>
</dbReference>
<proteinExistence type="inferred from homology"/>
<dbReference type="Pfam" id="PF00493">
    <property type="entry name" value="MCM"/>
    <property type="match status" value="1"/>
</dbReference>
<dbReference type="InterPro" id="IPR056875">
    <property type="entry name" value="MCM8/REC_WHD"/>
</dbReference>
<keyword evidence="7" id="KW-0539">Nucleus</keyword>
<reference evidence="11 12" key="1">
    <citation type="submission" date="2022-07" db="EMBL/GenBank/DDBJ databases">
        <title>Genome-wide signatures of adaptation to extreme environments.</title>
        <authorList>
            <person name="Cho C.H."/>
            <person name="Yoon H.S."/>
        </authorList>
    </citation>
    <scope>NUCLEOTIDE SEQUENCE [LARGE SCALE GENOMIC DNA]</scope>
    <source>
        <strain evidence="11 12">108.79 E11</strain>
    </source>
</reference>
<comment type="subcellular location">
    <subcellularLocation>
        <location evidence="1">Nucleus</location>
    </subcellularLocation>
</comment>
<dbReference type="InterPro" id="IPR033762">
    <property type="entry name" value="MCM_OB"/>
</dbReference>
<keyword evidence="5 9" id="KW-0067">ATP-binding</keyword>
<evidence type="ECO:0000256" key="8">
    <source>
        <dbReference type="ARBA" id="ARBA00042306"/>
    </source>
</evidence>
<evidence type="ECO:0000256" key="9">
    <source>
        <dbReference type="RuleBase" id="RU004070"/>
    </source>
</evidence>
<keyword evidence="4 9" id="KW-0547">Nucleotide-binding</keyword>
<evidence type="ECO:0000256" key="7">
    <source>
        <dbReference type="ARBA" id="ARBA00023242"/>
    </source>
</evidence>
<dbReference type="SUPFAM" id="SSF52540">
    <property type="entry name" value="P-loop containing nucleoside triphosphate hydrolases"/>
    <property type="match status" value="1"/>
</dbReference>
<accession>A0AAV9ID24</accession>
<dbReference type="GO" id="GO:0042555">
    <property type="term" value="C:MCM complex"/>
    <property type="evidence" value="ECO:0007669"/>
    <property type="project" value="TreeGrafter"/>
</dbReference>
<dbReference type="InterPro" id="IPR041562">
    <property type="entry name" value="MCM_lid"/>
</dbReference>
<dbReference type="EMBL" id="JANCYU010000029">
    <property type="protein sequence ID" value="KAK4525277.1"/>
    <property type="molecule type" value="Genomic_DNA"/>
</dbReference>
<evidence type="ECO:0000259" key="10">
    <source>
        <dbReference type="PROSITE" id="PS50051"/>
    </source>
</evidence>
<evidence type="ECO:0000256" key="6">
    <source>
        <dbReference type="ARBA" id="ARBA00023125"/>
    </source>
</evidence>
<gene>
    <name evidence="11" type="ORF">GAYE_SCF09G3185</name>
</gene>
<dbReference type="PROSITE" id="PS50051">
    <property type="entry name" value="MCM_2"/>
    <property type="match status" value="1"/>
</dbReference>
<name>A0AAV9ID24_9RHOD</name>
<dbReference type="InterPro" id="IPR027417">
    <property type="entry name" value="P-loop_NTPase"/>
</dbReference>
<dbReference type="Pfam" id="PF17207">
    <property type="entry name" value="MCM_OB"/>
    <property type="match status" value="1"/>
</dbReference>
<dbReference type="PANTHER" id="PTHR11630:SF47">
    <property type="entry name" value="DNA HELICASE MCM8"/>
    <property type="match status" value="1"/>
</dbReference>
<evidence type="ECO:0000256" key="4">
    <source>
        <dbReference type="ARBA" id="ARBA00022741"/>
    </source>
</evidence>
<protein>
    <recommendedName>
        <fullName evidence="3">DNA helicase</fullName>
        <ecNumber evidence="3">3.6.4.12</ecNumber>
    </recommendedName>
    <alternativeName>
        <fullName evidence="8">Minichromosome maintenance 8</fullName>
    </alternativeName>
</protein>
<dbReference type="GO" id="GO:0006260">
    <property type="term" value="P:DNA replication"/>
    <property type="evidence" value="ECO:0007669"/>
    <property type="project" value="InterPro"/>
</dbReference>
<dbReference type="AlphaFoldDB" id="A0AAV9ID24"/>
<evidence type="ECO:0000313" key="12">
    <source>
        <dbReference type="Proteomes" id="UP001300502"/>
    </source>
</evidence>
<dbReference type="Pfam" id="PF25051">
    <property type="entry name" value="WHD_MCM8"/>
    <property type="match status" value="1"/>
</dbReference>
<evidence type="ECO:0000256" key="3">
    <source>
        <dbReference type="ARBA" id="ARBA00012551"/>
    </source>
</evidence>
<keyword evidence="12" id="KW-1185">Reference proteome</keyword>
<keyword evidence="6 9" id="KW-0238">DNA-binding</keyword>
<dbReference type="PROSITE" id="PS00847">
    <property type="entry name" value="MCM_1"/>
    <property type="match status" value="1"/>
</dbReference>